<dbReference type="InterPro" id="IPR015943">
    <property type="entry name" value="WD40/YVTN_repeat-like_dom_sf"/>
</dbReference>
<reference evidence="3 4" key="1">
    <citation type="submission" date="2020-06" db="EMBL/GenBank/DDBJ databases">
        <title>Description of novel acetic acid bacteria.</title>
        <authorList>
            <person name="Sombolestani A."/>
        </authorList>
    </citation>
    <scope>NUCLEOTIDE SEQUENCE [LARGE SCALE GENOMIC DNA]</scope>
    <source>
        <strain evidence="3 4">LMG 27010</strain>
    </source>
</reference>
<dbReference type="GO" id="GO:0017057">
    <property type="term" value="F:6-phosphogluconolactonase activity"/>
    <property type="evidence" value="ECO:0007669"/>
    <property type="project" value="TreeGrafter"/>
</dbReference>
<proteinExistence type="inferred from homology"/>
<dbReference type="GO" id="GO:0005829">
    <property type="term" value="C:cytosol"/>
    <property type="evidence" value="ECO:0007669"/>
    <property type="project" value="TreeGrafter"/>
</dbReference>
<evidence type="ECO:0000256" key="2">
    <source>
        <dbReference type="ARBA" id="ARBA00022526"/>
    </source>
</evidence>
<dbReference type="PANTHER" id="PTHR30344:SF1">
    <property type="entry name" value="6-PHOSPHOGLUCONOLACTONASE"/>
    <property type="match status" value="1"/>
</dbReference>
<dbReference type="Gene3D" id="2.130.10.10">
    <property type="entry name" value="YVTN repeat-like/Quinoprotein amine dehydrogenase"/>
    <property type="match status" value="1"/>
</dbReference>
<dbReference type="InterPro" id="IPR050282">
    <property type="entry name" value="Cycloisomerase_2"/>
</dbReference>
<protein>
    <submittedName>
        <fullName evidence="3">Lactonase family protein</fullName>
    </submittedName>
</protein>
<dbReference type="AlphaFoldDB" id="A0A850P5S4"/>
<dbReference type="InterPro" id="IPR011048">
    <property type="entry name" value="Haem_d1_sf"/>
</dbReference>
<dbReference type="Proteomes" id="UP000585665">
    <property type="component" value="Unassembled WGS sequence"/>
</dbReference>
<evidence type="ECO:0000313" key="4">
    <source>
        <dbReference type="Proteomes" id="UP000585665"/>
    </source>
</evidence>
<dbReference type="RefSeq" id="WP_176612972.1">
    <property type="nucleotide sequence ID" value="NZ_JABXXR010000023.1"/>
</dbReference>
<comment type="similarity">
    <text evidence="1">Belongs to the cycloisomerase 2 family.</text>
</comment>
<accession>A0A850P5S4</accession>
<dbReference type="InterPro" id="IPR019405">
    <property type="entry name" value="Lactonase_7-beta_prop"/>
</dbReference>
<dbReference type="EMBL" id="JABXXR010000023">
    <property type="protein sequence ID" value="NVN39995.1"/>
    <property type="molecule type" value="Genomic_DNA"/>
</dbReference>
<dbReference type="SUPFAM" id="SSF51004">
    <property type="entry name" value="C-terminal (heme d1) domain of cytochrome cd1-nitrite reductase"/>
    <property type="match status" value="1"/>
</dbReference>
<sequence length="430" mass="45460">MTARSLLSRRRFGLGAFGAGALGTLSITRTAFGAPTLDSGTGENSGLGPLPAKGPRILCYVGGYTKHAPPGGAGNGQGIATYELNLADGSLVPRSVFTDIASPSFITLSPDHRFLYALSEIDDYNAGHDGSVTAFSIDPATGALRKINTVSSGGSVPAHLSVHKNGRFVLVANYVGGSIAVLPIKPDGSLGEATDVYKATGPKMPERAADNPPGNFAVSDHSGSHMHMVHSDPSGNFVLADDAGLDRVYVWKLSDDGKLVPAKTPFITAEPGSAPRHFAFSPDGRILYNLGEQDSRVVVSDFDPQTGEIKPRQSVSTVTEHFRGSTLAAEILVGPKGDKLYVSNRLGDSLAVFHIAADGSLTLIEEIWMHADYGRALMFEPTGRYLFCTNQRSDSITSFKVDPATGKLSFTWKFTPIGSPTTMAFVTLKA</sequence>
<dbReference type="Pfam" id="PF10282">
    <property type="entry name" value="Lactonase"/>
    <property type="match status" value="1"/>
</dbReference>
<dbReference type="GO" id="GO:0006006">
    <property type="term" value="P:glucose metabolic process"/>
    <property type="evidence" value="ECO:0007669"/>
    <property type="project" value="UniProtKB-KW"/>
</dbReference>
<dbReference type="PANTHER" id="PTHR30344">
    <property type="entry name" value="6-PHOSPHOGLUCONOLACTONASE-RELATED"/>
    <property type="match status" value="1"/>
</dbReference>
<comment type="caution">
    <text evidence="3">The sequence shown here is derived from an EMBL/GenBank/DDBJ whole genome shotgun (WGS) entry which is preliminary data.</text>
</comment>
<organism evidence="3 4">
    <name type="scientific">Ameyamaea chiangmaiensis</name>
    <dbReference type="NCBI Taxonomy" id="442969"/>
    <lineage>
        <taxon>Bacteria</taxon>
        <taxon>Pseudomonadati</taxon>
        <taxon>Pseudomonadota</taxon>
        <taxon>Alphaproteobacteria</taxon>
        <taxon>Acetobacterales</taxon>
        <taxon>Acetobacteraceae</taxon>
        <taxon>Ameyamaea</taxon>
    </lineage>
</organism>
<keyword evidence="4" id="KW-1185">Reference proteome</keyword>
<gene>
    <name evidence="3" type="ORF">HUK82_05385</name>
</gene>
<name>A0A850P5S4_9PROT</name>
<keyword evidence="2" id="KW-0313">Glucose metabolism</keyword>
<keyword evidence="2" id="KW-0119">Carbohydrate metabolism</keyword>
<evidence type="ECO:0000313" key="3">
    <source>
        <dbReference type="EMBL" id="NVN39995.1"/>
    </source>
</evidence>
<evidence type="ECO:0000256" key="1">
    <source>
        <dbReference type="ARBA" id="ARBA00005564"/>
    </source>
</evidence>